<keyword evidence="2" id="KW-0119">Carbohydrate metabolism</keyword>
<dbReference type="Pfam" id="PF14587">
    <property type="entry name" value="Glyco_hydr_30_2"/>
    <property type="match status" value="1"/>
</dbReference>
<comment type="caution">
    <text evidence="2">The sequence shown here is derived from an EMBL/GenBank/DDBJ whole genome shotgun (WGS) entry which is preliminary data.</text>
</comment>
<sequence>MLCCAFAKGQDSAISVKINLSKSYQHINNFGASDAWLCQFIGNWPDEKKNKIADLLFSADMLANGSPKGIALSLWRFNIGAGSAQQDQQSGIKDEWRRAESFLNTDGSYNWQKQAGQIWFLKAAKARGVNQFLGFANSPPTQFTINGKAFANAGKTNLSTDKYKAFAEYLSSIVKGIAQASKVKLNYISPVNEPQWDWSDGGQEGCPYNNIEIAGLVRAIDKAFIKNKTGAKVLIAEAGNINYLLASGDKPGKGNQLNDFFHPASVNYIGNLPSVNKAIAGHSYFTTSPKALAIKKRLALADSIAARNIDFWQSEYCILGDNAGEIDGRKRDLGIDAALYLASVIHTDLTVANASAWHWWTAISAYNYKDGLIYVDKNKTDGNYYDSKMLWVLGNYSRFIRPGAVRVDATVKGNMALKEPLLVSAFKNGKNITVVIVNQNMNNALVNLNINDNIGLLKSYTTSQTKNLEANNIAYGKNKDTMLILARSVTTLTGVTK</sequence>
<protein>
    <submittedName>
        <fullName evidence="2">Xylanase</fullName>
    </submittedName>
</protein>
<reference evidence="2 3" key="1">
    <citation type="submission" date="2020-10" db="EMBL/GenBank/DDBJ databases">
        <title>Mucilaginibacter mali sp. nov., isolated from rhizosphere soil of apple orchard.</title>
        <authorList>
            <person name="Lee J.-S."/>
            <person name="Kim H.S."/>
            <person name="Kim J.-S."/>
        </authorList>
    </citation>
    <scope>NUCLEOTIDE SEQUENCE [LARGE SCALE GENOMIC DNA]</scope>
    <source>
        <strain evidence="2 3">KCTC 23157</strain>
    </source>
</reference>
<dbReference type="PANTHER" id="PTHR42767:SF1">
    <property type="entry name" value="ENDO-BETA-1,6-GALACTANASE-LIKE DOMAIN-CONTAINING PROTEIN"/>
    <property type="match status" value="1"/>
</dbReference>
<organism evidence="2 3">
    <name type="scientific">Mucilaginibacter boryungensis</name>
    <dbReference type="NCBI Taxonomy" id="768480"/>
    <lineage>
        <taxon>Bacteria</taxon>
        <taxon>Pseudomonadati</taxon>
        <taxon>Bacteroidota</taxon>
        <taxon>Sphingobacteriia</taxon>
        <taxon>Sphingobacteriales</taxon>
        <taxon>Sphingobacteriaceae</taxon>
        <taxon>Mucilaginibacter</taxon>
    </lineage>
</organism>
<dbReference type="EMBL" id="JADFFM010000001">
    <property type="protein sequence ID" value="MBE9665824.1"/>
    <property type="molecule type" value="Genomic_DNA"/>
</dbReference>
<keyword evidence="2" id="KW-0378">Hydrolase</keyword>
<dbReference type="Gene3D" id="3.20.20.80">
    <property type="entry name" value="Glycosidases"/>
    <property type="match status" value="1"/>
</dbReference>
<keyword evidence="2" id="KW-0858">Xylan degradation</keyword>
<dbReference type="SUPFAM" id="SSF51445">
    <property type="entry name" value="(Trans)glycosidases"/>
    <property type="match status" value="1"/>
</dbReference>
<dbReference type="InterPro" id="IPR013780">
    <property type="entry name" value="Glyco_hydro_b"/>
</dbReference>
<keyword evidence="2" id="KW-0326">Glycosidase</keyword>
<dbReference type="InterPro" id="IPR017853">
    <property type="entry name" value="GH"/>
</dbReference>
<dbReference type="GO" id="GO:0016798">
    <property type="term" value="F:hydrolase activity, acting on glycosyl bonds"/>
    <property type="evidence" value="ECO:0007669"/>
    <property type="project" value="UniProtKB-KW"/>
</dbReference>
<dbReference type="Proteomes" id="UP000632774">
    <property type="component" value="Unassembled WGS sequence"/>
</dbReference>
<evidence type="ECO:0000259" key="1">
    <source>
        <dbReference type="Pfam" id="PF14587"/>
    </source>
</evidence>
<dbReference type="GO" id="GO:0045493">
    <property type="term" value="P:xylan catabolic process"/>
    <property type="evidence" value="ECO:0007669"/>
    <property type="project" value="UniProtKB-KW"/>
</dbReference>
<evidence type="ECO:0000313" key="2">
    <source>
        <dbReference type="EMBL" id="MBE9665824.1"/>
    </source>
</evidence>
<dbReference type="Gene3D" id="2.60.40.1180">
    <property type="entry name" value="Golgi alpha-mannosidase II"/>
    <property type="match status" value="1"/>
</dbReference>
<dbReference type="PANTHER" id="PTHR42767">
    <property type="entry name" value="ENDO-BETA-1,6-GALACTANASE"/>
    <property type="match status" value="1"/>
</dbReference>
<proteinExistence type="predicted"/>
<dbReference type="InterPro" id="IPR039514">
    <property type="entry name" value="6GAL-like"/>
</dbReference>
<dbReference type="InterPro" id="IPR039743">
    <property type="entry name" value="6GAL/EXGAL"/>
</dbReference>
<evidence type="ECO:0000313" key="3">
    <source>
        <dbReference type="Proteomes" id="UP000632774"/>
    </source>
</evidence>
<accession>A0ABR9XFR1</accession>
<feature type="domain" description="Endo-beta-1,6-galactanase-like" evidence="1">
    <location>
        <begin position="14"/>
        <end position="374"/>
    </location>
</feature>
<gene>
    <name evidence="2" type="ORF">IRJ18_05580</name>
</gene>
<keyword evidence="3" id="KW-1185">Reference proteome</keyword>
<name>A0ABR9XFR1_9SPHI</name>
<keyword evidence="2" id="KW-0624">Polysaccharide degradation</keyword>